<feature type="signal peptide" evidence="2">
    <location>
        <begin position="1"/>
        <end position="27"/>
    </location>
</feature>
<dbReference type="Pfam" id="PF03922">
    <property type="entry name" value="OmpW"/>
    <property type="match status" value="1"/>
</dbReference>
<accession>A0A101KM18</accession>
<dbReference type="PANTHER" id="PTHR36920">
    <property type="match status" value="1"/>
</dbReference>
<evidence type="ECO:0008006" key="5">
    <source>
        <dbReference type="Google" id="ProtNLM"/>
    </source>
</evidence>
<dbReference type="PANTHER" id="PTHR36920:SF1">
    <property type="entry name" value="OUTER MEMBRANE PROTEIN W"/>
    <property type="match status" value="1"/>
</dbReference>
<dbReference type="EMBL" id="LPWA01000181">
    <property type="protein sequence ID" value="KUM23144.1"/>
    <property type="molecule type" value="Genomic_DNA"/>
</dbReference>
<reference evidence="3 4" key="1">
    <citation type="submission" date="2015-12" db="EMBL/GenBank/DDBJ databases">
        <title>Draft genome sequence of Mesorhizobium sp. UFLA 01-765, a multitolerant efficient symbiont and plant-growth promoting strain isolated from Zn-mining soil using Leucaena leucocephala as a trap plant.</title>
        <authorList>
            <person name="Rangel W.M."/>
            <person name="Thijs S."/>
            <person name="Longatti S.M."/>
            <person name="Moreira F.M."/>
            <person name="Weyens N."/>
            <person name="Vangronsveld J."/>
            <person name="Van Hamme J.D."/>
            <person name="Bottos E.M."/>
            <person name="Rineau F."/>
        </authorList>
    </citation>
    <scope>NUCLEOTIDE SEQUENCE [LARGE SCALE GENOMIC DNA]</scope>
    <source>
        <strain evidence="3 4">UFLA 01-765</strain>
    </source>
</reference>
<evidence type="ECO:0000313" key="3">
    <source>
        <dbReference type="EMBL" id="KUM23144.1"/>
    </source>
</evidence>
<gene>
    <name evidence="3" type="ORF">AU467_34245</name>
</gene>
<dbReference type="GO" id="GO:0055085">
    <property type="term" value="P:transmembrane transport"/>
    <property type="evidence" value="ECO:0007669"/>
    <property type="project" value="TreeGrafter"/>
</dbReference>
<dbReference type="InterPro" id="IPR011250">
    <property type="entry name" value="OMP/PagP_B-barrel"/>
</dbReference>
<evidence type="ECO:0000256" key="1">
    <source>
        <dbReference type="ARBA" id="ARBA00009330"/>
    </source>
</evidence>
<comment type="caution">
    <text evidence="3">The sequence shown here is derived from an EMBL/GenBank/DDBJ whole genome shotgun (WGS) entry which is preliminary data.</text>
</comment>
<organism evidence="3 4">
    <name type="scientific">Rhizobium loti</name>
    <name type="common">Mesorhizobium loti</name>
    <dbReference type="NCBI Taxonomy" id="381"/>
    <lineage>
        <taxon>Bacteria</taxon>
        <taxon>Pseudomonadati</taxon>
        <taxon>Pseudomonadota</taxon>
        <taxon>Alphaproteobacteria</taxon>
        <taxon>Hyphomicrobiales</taxon>
        <taxon>Phyllobacteriaceae</taxon>
        <taxon>Mesorhizobium</taxon>
    </lineage>
</organism>
<dbReference type="AlphaFoldDB" id="A0A101KM18"/>
<dbReference type="InterPro" id="IPR005618">
    <property type="entry name" value="OMPW"/>
</dbReference>
<protein>
    <recommendedName>
        <fullName evidence="5">OmpW family protein</fullName>
    </recommendedName>
</protein>
<dbReference type="Gene3D" id="2.40.160.20">
    <property type="match status" value="1"/>
</dbReference>
<dbReference type="SUPFAM" id="SSF56925">
    <property type="entry name" value="OMPA-like"/>
    <property type="match status" value="1"/>
</dbReference>
<sequence>MARMRLGVVRGITAAVGFMIVVQQAAAADLVQAPGLTKAEVLVTQAPSPWQIRLRALGVITRDSGYVSGVPGSSLSYSDTVTPELDISYFFTDNIAAELILGATYANIDGEGTIDELGKIGKAWLLPPTLTLQYHFTNFGAFRPYVGAGVNYTIFYNQDVGSADALDVKNTFGAALQVGFDYMVDGHWGVNFDAKKLFLKPDFDVTVNGAKLTGKAALDPWLIGAGVTYRF</sequence>
<dbReference type="Proteomes" id="UP000053176">
    <property type="component" value="Unassembled WGS sequence"/>
</dbReference>
<name>A0A101KM18_RHILI</name>
<keyword evidence="2" id="KW-0732">Signal</keyword>
<dbReference type="GO" id="GO:0019867">
    <property type="term" value="C:outer membrane"/>
    <property type="evidence" value="ECO:0007669"/>
    <property type="project" value="InterPro"/>
</dbReference>
<comment type="similarity">
    <text evidence="1">Belongs to the OmpW/AlkL family.</text>
</comment>
<feature type="chain" id="PRO_5007099052" description="OmpW family protein" evidence="2">
    <location>
        <begin position="28"/>
        <end position="231"/>
    </location>
</feature>
<evidence type="ECO:0000313" key="4">
    <source>
        <dbReference type="Proteomes" id="UP000053176"/>
    </source>
</evidence>
<proteinExistence type="inferred from homology"/>
<dbReference type="OrthoDB" id="9807574at2"/>
<evidence type="ECO:0000256" key="2">
    <source>
        <dbReference type="SAM" id="SignalP"/>
    </source>
</evidence>